<protein>
    <submittedName>
        <fullName evidence="1">Uncharacterized protein</fullName>
    </submittedName>
</protein>
<proteinExistence type="predicted"/>
<sequence length="37" mass="4034">MVIKRKISSSSVSNPCIVNGAKVCTTGRELIKETKRV</sequence>
<dbReference type="Proteomes" id="UP000003781">
    <property type="component" value="Unassembled WGS sequence"/>
</dbReference>
<organism evidence="1 2">
    <name type="scientific">Crocosphaera chwakensis CCY0110</name>
    <dbReference type="NCBI Taxonomy" id="391612"/>
    <lineage>
        <taxon>Bacteria</taxon>
        <taxon>Bacillati</taxon>
        <taxon>Cyanobacteriota</taxon>
        <taxon>Cyanophyceae</taxon>
        <taxon>Oscillatoriophycideae</taxon>
        <taxon>Chroococcales</taxon>
        <taxon>Aphanothecaceae</taxon>
        <taxon>Crocosphaera</taxon>
        <taxon>Crocosphaera chwakensis</taxon>
    </lineage>
</organism>
<accession>A3IIT4</accession>
<dbReference type="AlphaFoldDB" id="A3IIT4"/>
<comment type="caution">
    <text evidence="1">The sequence shown here is derived from an EMBL/GenBank/DDBJ whole genome shotgun (WGS) entry which is preliminary data.</text>
</comment>
<evidence type="ECO:0000313" key="2">
    <source>
        <dbReference type="Proteomes" id="UP000003781"/>
    </source>
</evidence>
<name>A3IIT4_9CHRO</name>
<reference evidence="1 2" key="1">
    <citation type="submission" date="2007-03" db="EMBL/GenBank/DDBJ databases">
        <authorList>
            <person name="Stal L."/>
            <person name="Ferriera S."/>
            <person name="Johnson J."/>
            <person name="Kravitz S."/>
            <person name="Beeson K."/>
            <person name="Sutton G."/>
            <person name="Rogers Y.-H."/>
            <person name="Friedman R."/>
            <person name="Frazier M."/>
            <person name="Venter J.C."/>
        </authorList>
    </citation>
    <scope>NUCLEOTIDE SEQUENCE [LARGE SCALE GENOMIC DNA]</scope>
    <source>
        <strain evidence="1 2">CCY0110</strain>
    </source>
</reference>
<gene>
    <name evidence="1" type="ORF">CY0110_18012</name>
</gene>
<keyword evidence="2" id="KW-1185">Reference proteome</keyword>
<dbReference type="EMBL" id="AAXW01000002">
    <property type="protein sequence ID" value="EAZ93716.1"/>
    <property type="molecule type" value="Genomic_DNA"/>
</dbReference>
<evidence type="ECO:0000313" key="1">
    <source>
        <dbReference type="EMBL" id="EAZ93716.1"/>
    </source>
</evidence>